<dbReference type="AlphaFoldDB" id="A0A1G2DK43"/>
<evidence type="ECO:0000313" key="2">
    <source>
        <dbReference type="EMBL" id="OGZ13331.1"/>
    </source>
</evidence>
<organism evidence="2 3">
    <name type="scientific">Candidatus Lloydbacteria bacterium RIFCSPHIGHO2_02_FULL_54_17</name>
    <dbReference type="NCBI Taxonomy" id="1798664"/>
    <lineage>
        <taxon>Bacteria</taxon>
        <taxon>Candidatus Lloydiibacteriota</taxon>
    </lineage>
</organism>
<dbReference type="InterPro" id="IPR014729">
    <property type="entry name" value="Rossmann-like_a/b/a_fold"/>
</dbReference>
<dbReference type="SUPFAM" id="SSF52374">
    <property type="entry name" value="Nucleotidylyl transferase"/>
    <property type="match status" value="1"/>
</dbReference>
<dbReference type="Gene3D" id="3.40.50.620">
    <property type="entry name" value="HUPs"/>
    <property type="match status" value="1"/>
</dbReference>
<proteinExistence type="predicted"/>
<dbReference type="InterPro" id="IPR027417">
    <property type="entry name" value="P-loop_NTPase"/>
</dbReference>
<dbReference type="InterPro" id="IPR004821">
    <property type="entry name" value="Cyt_trans-like"/>
</dbReference>
<dbReference type="PANTHER" id="PTHR37512">
    <property type="entry name" value="TRIFUNCTIONAL NAD BIOSYNTHESIS/REGULATOR PROTEIN NADR"/>
    <property type="match status" value="1"/>
</dbReference>
<dbReference type="Gene3D" id="3.40.50.300">
    <property type="entry name" value="P-loop containing nucleotide triphosphate hydrolases"/>
    <property type="match status" value="1"/>
</dbReference>
<dbReference type="SUPFAM" id="SSF52540">
    <property type="entry name" value="P-loop containing nucleoside triphosphate hydrolases"/>
    <property type="match status" value="1"/>
</dbReference>
<sequence>MKTGLVIGKFLPPHRGHLYLIDVARAHCDRLIVVVCDRAGDVVEARSRAGWLRELYPDVDVRVVPDIGFDDDSKKWAAYTVEFLGFAPDIVFTSEDYGEPYAKFLGAEHYLVDHERKGVFMSGTTVRADVSKAWSYLPPQVRVHFVRRVAVVGAESTGTTTLARALAERYETTWVPEYGREYSEEKMRRGVLEWKSDEFIHIAVEQLRRENEAARNAKHLLVCDTDAFATTLWHERYMGLPSETVARIADQVVHDLYILTGDEIPFVQDGFRDGEHIRHGMQRRFFEELKRTGRPYLHVEGSPEERLAAASRAVDKLLTLPHGRRLTQAHIDESLAR</sequence>
<dbReference type="Proteomes" id="UP000178636">
    <property type="component" value="Unassembled WGS sequence"/>
</dbReference>
<dbReference type="NCBIfam" id="TIGR00125">
    <property type="entry name" value="cyt_tran_rel"/>
    <property type="match status" value="1"/>
</dbReference>
<name>A0A1G2DK43_9BACT</name>
<dbReference type="EMBL" id="MHLO01000005">
    <property type="protein sequence ID" value="OGZ13331.1"/>
    <property type="molecule type" value="Genomic_DNA"/>
</dbReference>
<dbReference type="PANTHER" id="PTHR37512:SF1">
    <property type="entry name" value="NADR_TTD14 AAA DOMAIN-CONTAINING PROTEIN"/>
    <property type="match status" value="1"/>
</dbReference>
<accession>A0A1G2DK43</accession>
<evidence type="ECO:0000313" key="3">
    <source>
        <dbReference type="Proteomes" id="UP000178636"/>
    </source>
</evidence>
<gene>
    <name evidence="2" type="ORF">A3C93_00235</name>
</gene>
<reference evidence="2 3" key="1">
    <citation type="journal article" date="2016" name="Nat. Commun.">
        <title>Thousands of microbial genomes shed light on interconnected biogeochemical processes in an aquifer system.</title>
        <authorList>
            <person name="Anantharaman K."/>
            <person name="Brown C.T."/>
            <person name="Hug L.A."/>
            <person name="Sharon I."/>
            <person name="Castelle C.J."/>
            <person name="Probst A.J."/>
            <person name="Thomas B.C."/>
            <person name="Singh A."/>
            <person name="Wilkins M.J."/>
            <person name="Karaoz U."/>
            <person name="Brodie E.L."/>
            <person name="Williams K.H."/>
            <person name="Hubbard S.S."/>
            <person name="Banfield J.F."/>
        </authorList>
    </citation>
    <scope>NUCLEOTIDE SEQUENCE [LARGE SCALE GENOMIC DNA]</scope>
</reference>
<dbReference type="Pfam" id="PF13521">
    <property type="entry name" value="AAA_28"/>
    <property type="match status" value="1"/>
</dbReference>
<dbReference type="GO" id="GO:0003824">
    <property type="term" value="F:catalytic activity"/>
    <property type="evidence" value="ECO:0007669"/>
    <property type="project" value="InterPro"/>
</dbReference>
<dbReference type="InterPro" id="IPR038727">
    <property type="entry name" value="NadR/Ttd14_AAA_dom"/>
</dbReference>
<evidence type="ECO:0000259" key="1">
    <source>
        <dbReference type="Pfam" id="PF13521"/>
    </source>
</evidence>
<dbReference type="STRING" id="1798664.A3C93_00235"/>
<protein>
    <recommendedName>
        <fullName evidence="1">NadR/Ttd14 AAA domain-containing protein</fullName>
    </recommendedName>
</protein>
<comment type="caution">
    <text evidence="2">The sequence shown here is derived from an EMBL/GenBank/DDBJ whole genome shotgun (WGS) entry which is preliminary data.</text>
</comment>
<dbReference type="InterPro" id="IPR052735">
    <property type="entry name" value="NAD_biosynth-regulator"/>
</dbReference>
<feature type="domain" description="NadR/Ttd14 AAA" evidence="1">
    <location>
        <begin position="148"/>
        <end position="306"/>
    </location>
</feature>